<sequence>MGLTGPQSEDSGLTHSQARESMVAAAGSWDAHMYDQSGTLLDHHQRDNGARRGFVRRTTCRQWGTGKWGRWKALHCRMNDF</sequence>
<dbReference type="AlphaFoldDB" id="A0A2K1L2V7"/>
<keyword evidence="4" id="KW-1185">Reference proteome</keyword>
<dbReference type="InParanoid" id="A0A2K1L2V7"/>
<dbReference type="EnsemblPlants" id="Pp3c2_24410V3.1">
    <property type="protein sequence ID" value="PAC:32932854.CDS.1"/>
    <property type="gene ID" value="Pp3c2_24410"/>
</dbReference>
<name>A0A2K1L2V7_PHYPA</name>
<organism evidence="2">
    <name type="scientific">Physcomitrium patens</name>
    <name type="common">Spreading-leaved earth moss</name>
    <name type="synonym">Physcomitrella patens</name>
    <dbReference type="NCBI Taxonomy" id="3218"/>
    <lineage>
        <taxon>Eukaryota</taxon>
        <taxon>Viridiplantae</taxon>
        <taxon>Streptophyta</taxon>
        <taxon>Embryophyta</taxon>
        <taxon>Bryophyta</taxon>
        <taxon>Bryophytina</taxon>
        <taxon>Bryopsida</taxon>
        <taxon>Funariidae</taxon>
        <taxon>Funariales</taxon>
        <taxon>Funariaceae</taxon>
        <taxon>Physcomitrium</taxon>
    </lineage>
</organism>
<reference evidence="2 4" key="2">
    <citation type="journal article" date="2018" name="Plant J.">
        <title>The Physcomitrella patens chromosome-scale assembly reveals moss genome structure and evolution.</title>
        <authorList>
            <person name="Lang D."/>
            <person name="Ullrich K.K."/>
            <person name="Murat F."/>
            <person name="Fuchs J."/>
            <person name="Jenkins J."/>
            <person name="Haas F.B."/>
            <person name="Piednoel M."/>
            <person name="Gundlach H."/>
            <person name="Van Bel M."/>
            <person name="Meyberg R."/>
            <person name="Vives C."/>
            <person name="Morata J."/>
            <person name="Symeonidi A."/>
            <person name="Hiss M."/>
            <person name="Muchero W."/>
            <person name="Kamisugi Y."/>
            <person name="Saleh O."/>
            <person name="Blanc G."/>
            <person name="Decker E.L."/>
            <person name="van Gessel N."/>
            <person name="Grimwood J."/>
            <person name="Hayes R.D."/>
            <person name="Graham S.W."/>
            <person name="Gunter L.E."/>
            <person name="McDaniel S.F."/>
            <person name="Hoernstein S.N.W."/>
            <person name="Larsson A."/>
            <person name="Li F.W."/>
            <person name="Perroud P.F."/>
            <person name="Phillips J."/>
            <person name="Ranjan P."/>
            <person name="Rokshar D.S."/>
            <person name="Rothfels C.J."/>
            <person name="Schneider L."/>
            <person name="Shu S."/>
            <person name="Stevenson D.W."/>
            <person name="Thummler F."/>
            <person name="Tillich M."/>
            <person name="Villarreal Aguilar J.C."/>
            <person name="Widiez T."/>
            <person name="Wong G.K."/>
            <person name="Wymore A."/>
            <person name="Zhang Y."/>
            <person name="Zimmer A.D."/>
            <person name="Quatrano R.S."/>
            <person name="Mayer K.F.X."/>
            <person name="Goodstein D."/>
            <person name="Casacuberta J.M."/>
            <person name="Vandepoele K."/>
            <person name="Reski R."/>
            <person name="Cuming A.C."/>
            <person name="Tuskan G.A."/>
            <person name="Maumus F."/>
            <person name="Salse J."/>
            <person name="Schmutz J."/>
            <person name="Rensing S.A."/>
        </authorList>
    </citation>
    <scope>NUCLEOTIDE SEQUENCE [LARGE SCALE GENOMIC DNA]</scope>
    <source>
        <strain evidence="3 4">cv. Gransden 2004</strain>
    </source>
</reference>
<reference evidence="3" key="3">
    <citation type="submission" date="2020-12" db="UniProtKB">
        <authorList>
            <consortium name="EnsemblPlants"/>
        </authorList>
    </citation>
    <scope>IDENTIFICATION</scope>
</reference>
<evidence type="ECO:0000313" key="2">
    <source>
        <dbReference type="EMBL" id="PNR60357.1"/>
    </source>
</evidence>
<evidence type="ECO:0000313" key="4">
    <source>
        <dbReference type="Proteomes" id="UP000006727"/>
    </source>
</evidence>
<feature type="region of interest" description="Disordered" evidence="1">
    <location>
        <begin position="1"/>
        <end position="21"/>
    </location>
</feature>
<evidence type="ECO:0000313" key="3">
    <source>
        <dbReference type="EnsemblPlants" id="PAC:32932854.CDS.1"/>
    </source>
</evidence>
<dbReference type="Proteomes" id="UP000006727">
    <property type="component" value="Chromosome 2"/>
</dbReference>
<accession>A0A2K1L2V7</accession>
<feature type="compositionally biased region" description="Polar residues" evidence="1">
    <location>
        <begin position="1"/>
        <end position="16"/>
    </location>
</feature>
<dbReference type="EMBL" id="ABEU02000002">
    <property type="protein sequence ID" value="PNR60357.1"/>
    <property type="molecule type" value="Genomic_DNA"/>
</dbReference>
<proteinExistence type="predicted"/>
<reference evidence="2 4" key="1">
    <citation type="journal article" date="2008" name="Science">
        <title>The Physcomitrella genome reveals evolutionary insights into the conquest of land by plants.</title>
        <authorList>
            <person name="Rensing S."/>
            <person name="Lang D."/>
            <person name="Zimmer A."/>
            <person name="Terry A."/>
            <person name="Salamov A."/>
            <person name="Shapiro H."/>
            <person name="Nishiyama T."/>
            <person name="Perroud P.-F."/>
            <person name="Lindquist E."/>
            <person name="Kamisugi Y."/>
            <person name="Tanahashi T."/>
            <person name="Sakakibara K."/>
            <person name="Fujita T."/>
            <person name="Oishi K."/>
            <person name="Shin-I T."/>
            <person name="Kuroki Y."/>
            <person name="Toyoda A."/>
            <person name="Suzuki Y."/>
            <person name="Hashimoto A."/>
            <person name="Yamaguchi K."/>
            <person name="Sugano A."/>
            <person name="Kohara Y."/>
            <person name="Fujiyama A."/>
            <person name="Anterola A."/>
            <person name="Aoki S."/>
            <person name="Ashton N."/>
            <person name="Barbazuk W.B."/>
            <person name="Barker E."/>
            <person name="Bennetzen J."/>
            <person name="Bezanilla M."/>
            <person name="Blankenship R."/>
            <person name="Cho S.H."/>
            <person name="Dutcher S."/>
            <person name="Estelle M."/>
            <person name="Fawcett J.A."/>
            <person name="Gundlach H."/>
            <person name="Hanada K."/>
            <person name="Heyl A."/>
            <person name="Hicks K.A."/>
            <person name="Hugh J."/>
            <person name="Lohr M."/>
            <person name="Mayer K."/>
            <person name="Melkozernov A."/>
            <person name="Murata T."/>
            <person name="Nelson D."/>
            <person name="Pils B."/>
            <person name="Prigge M."/>
            <person name="Reiss B."/>
            <person name="Renner T."/>
            <person name="Rombauts S."/>
            <person name="Rushton P."/>
            <person name="Sanderfoot A."/>
            <person name="Schween G."/>
            <person name="Shiu S.-H."/>
            <person name="Stueber K."/>
            <person name="Theodoulou F.L."/>
            <person name="Tu H."/>
            <person name="Van de Peer Y."/>
            <person name="Verrier P.J."/>
            <person name="Waters E."/>
            <person name="Wood A."/>
            <person name="Yang L."/>
            <person name="Cove D."/>
            <person name="Cuming A."/>
            <person name="Hasebe M."/>
            <person name="Lucas S."/>
            <person name="Mishler D.B."/>
            <person name="Reski R."/>
            <person name="Grigoriev I."/>
            <person name="Quatrano R.S."/>
            <person name="Boore J.L."/>
        </authorList>
    </citation>
    <scope>NUCLEOTIDE SEQUENCE [LARGE SCALE GENOMIC DNA]</scope>
    <source>
        <strain evidence="3 4">cv. Gransden 2004</strain>
    </source>
</reference>
<dbReference type="Gramene" id="Pp3c2_24410V3.1">
    <property type="protein sequence ID" value="PAC:32932854.CDS.1"/>
    <property type="gene ID" value="Pp3c2_24410"/>
</dbReference>
<protein>
    <submittedName>
        <fullName evidence="2 3">Uncharacterized protein</fullName>
    </submittedName>
</protein>
<gene>
    <name evidence="2" type="ORF">PHYPA_003150</name>
</gene>
<evidence type="ECO:0000256" key="1">
    <source>
        <dbReference type="SAM" id="MobiDB-lite"/>
    </source>
</evidence>